<organism evidence="1">
    <name type="scientific">Symploca sp. SIO1C4</name>
    <dbReference type="NCBI Taxonomy" id="2607765"/>
    <lineage>
        <taxon>Bacteria</taxon>
        <taxon>Bacillati</taxon>
        <taxon>Cyanobacteriota</taxon>
        <taxon>Cyanophyceae</taxon>
        <taxon>Coleofasciculales</taxon>
        <taxon>Coleofasciculaceae</taxon>
        <taxon>Symploca</taxon>
    </lineage>
</organism>
<evidence type="ECO:0000313" key="1">
    <source>
        <dbReference type="EMBL" id="NER27939.1"/>
    </source>
</evidence>
<proteinExistence type="predicted"/>
<sequence>MSETQEATVSLQEVEEVIAGLEQYRERLINDAMKMAKQVKLPKKQVIAQLEQHPEITKIDQALENIRSQ</sequence>
<feature type="non-terminal residue" evidence="1">
    <location>
        <position position="69"/>
    </location>
</feature>
<comment type="caution">
    <text evidence="1">The sequence shown here is derived from an EMBL/GenBank/DDBJ whole genome shotgun (WGS) entry which is preliminary data.</text>
</comment>
<reference evidence="1" key="1">
    <citation type="submission" date="2019-11" db="EMBL/GenBank/DDBJ databases">
        <title>Genomic insights into an expanded diversity of filamentous marine cyanobacteria reveals the extraordinary biosynthetic potential of Moorea and Okeania.</title>
        <authorList>
            <person name="Ferreira Leao T."/>
            <person name="Wang M."/>
            <person name="Moss N."/>
            <person name="Da Silva R."/>
            <person name="Sanders J."/>
            <person name="Nurk S."/>
            <person name="Gurevich A."/>
            <person name="Humphrey G."/>
            <person name="Reher R."/>
            <person name="Zhu Q."/>
            <person name="Belda-Ferre P."/>
            <person name="Glukhov E."/>
            <person name="Rex R."/>
            <person name="Dorrestein P.C."/>
            <person name="Knight R."/>
            <person name="Pevzner P."/>
            <person name="Gerwick W.H."/>
            <person name="Gerwick L."/>
        </authorList>
    </citation>
    <scope>NUCLEOTIDE SEQUENCE</scope>
    <source>
        <strain evidence="1">SIO1C4</strain>
    </source>
</reference>
<keyword evidence="1" id="KW-0808">Transferase</keyword>
<name>A0A6B3N4D0_9CYAN</name>
<dbReference type="EMBL" id="JAAHFQ010000150">
    <property type="protein sequence ID" value="NER27939.1"/>
    <property type="molecule type" value="Genomic_DNA"/>
</dbReference>
<dbReference type="GO" id="GO:0016740">
    <property type="term" value="F:transferase activity"/>
    <property type="evidence" value="ECO:0007669"/>
    <property type="project" value="UniProtKB-KW"/>
</dbReference>
<accession>A0A6B3N4D0</accession>
<protein>
    <submittedName>
        <fullName evidence="1">Acetyltransferase</fullName>
    </submittedName>
</protein>
<gene>
    <name evidence="1" type="ORF">F6J89_09955</name>
</gene>
<dbReference type="AlphaFoldDB" id="A0A6B3N4D0"/>